<dbReference type="InterPro" id="IPR011635">
    <property type="entry name" value="CARDB"/>
</dbReference>
<keyword evidence="5" id="KW-1185">Reference proteome</keyword>
<sequence>MSDKMYKISLISLCIIVLGLAGISSAQGLSQVSGALSITNLQISPSPLVAGENATISFNLYNSYSHSLYDINLQLLSQNPMLNFSPVYSNIIYNIGEGTDNDGVFYFTFRVPKNIPAGEYEIDAVATYRSKFAETPTFTTSEPGESEMPIYIYIYGKPVLSASIQQANPIVPESDANLEIDLTNLGNGVADNVTVILHNSTYLKFIGQSKFSISDLPNSQSTDLSAQAYVSRGITSGVQDINATLVYENMFGNKTVENETLPINVLINSPEISVSTSSSVPETLYSGGNQTITLLISNSGLGTAKNLTLSLLPNQNITYGSMDKFFIPTLEPGSSNTEPIYIKLGREFEGNSTKLPIELTYSNANLKNSTSRNFSINISVQKSAIINIENLSDTLLPGATDVPVTLQIKNTGNEEAQEMTLSFESVYPITPVDSNSYVNALQPGQSVNVTFYVNVDSKATAGSYPITIYEEWLQPNGGPTQEFSGTNNYYVEVYSSSKKSSADSFINYIYALIIIIVVIYIIFRILKRSSSKGKK</sequence>
<dbReference type="Pfam" id="PF10633">
    <property type="entry name" value="NPCBM_assoc"/>
    <property type="match status" value="1"/>
</dbReference>
<keyword evidence="1" id="KW-0472">Membrane</keyword>
<keyword evidence="1" id="KW-0812">Transmembrane</keyword>
<proteinExistence type="predicted"/>
<accession>A0A218NM36</accession>
<dbReference type="Proteomes" id="UP000197679">
    <property type="component" value="Chromosome"/>
</dbReference>
<dbReference type="InterPro" id="IPR018905">
    <property type="entry name" value="A-galactase_NEW3"/>
</dbReference>
<dbReference type="AlphaFoldDB" id="A0A218NM36"/>
<dbReference type="InterPro" id="IPR013783">
    <property type="entry name" value="Ig-like_fold"/>
</dbReference>
<feature type="domain" description="Alpha-galactosidase NEW3" evidence="3">
    <location>
        <begin position="402"/>
        <end position="468"/>
    </location>
</feature>
<dbReference type="PANTHER" id="PTHR35902:SF3">
    <property type="entry name" value="NPCBM-ASSOCIATED, NEW3 DOMAIN OF ALPHA-GALACTOSIDASE"/>
    <property type="match status" value="1"/>
</dbReference>
<evidence type="ECO:0000313" key="4">
    <source>
        <dbReference type="EMBL" id="ASI13533.1"/>
    </source>
</evidence>
<feature type="domain" description="CARDB" evidence="2">
    <location>
        <begin position="270"/>
        <end position="345"/>
    </location>
</feature>
<dbReference type="EMBL" id="CP019964">
    <property type="protein sequence ID" value="ASI13533.1"/>
    <property type="molecule type" value="Genomic_DNA"/>
</dbReference>
<dbReference type="PANTHER" id="PTHR35902">
    <property type="entry name" value="S-LAYER DOMAIN-LIKE PROTEIN-RELATED"/>
    <property type="match status" value="1"/>
</dbReference>
<evidence type="ECO:0000313" key="5">
    <source>
        <dbReference type="Proteomes" id="UP000197679"/>
    </source>
</evidence>
<gene>
    <name evidence="4" type="ORF">Mia14_0199</name>
</gene>
<dbReference type="Pfam" id="PF07705">
    <property type="entry name" value="CARDB"/>
    <property type="match status" value="1"/>
</dbReference>
<evidence type="ECO:0000256" key="1">
    <source>
        <dbReference type="SAM" id="Phobius"/>
    </source>
</evidence>
<dbReference type="Gene3D" id="2.60.40.10">
    <property type="entry name" value="Immunoglobulins"/>
    <property type="match status" value="1"/>
</dbReference>
<feature type="transmembrane region" description="Helical" evidence="1">
    <location>
        <begin position="505"/>
        <end position="526"/>
    </location>
</feature>
<evidence type="ECO:0000259" key="3">
    <source>
        <dbReference type="Pfam" id="PF10633"/>
    </source>
</evidence>
<protein>
    <submittedName>
        <fullName evidence="4">ML/Adaptin/NPCBM-associated NEW3 domain-containing cell surface protein</fullName>
    </submittedName>
</protein>
<reference evidence="4 5" key="1">
    <citation type="journal article" date="2017" name="Nat. Commun.">
        <title>'ARMAN' archaea depend on association with euryarchaeal host in culture and in situ.</title>
        <authorList>
            <person name="Golyshina O."/>
            <person name="Toshchakov S."/>
            <person name="Makarova K."/>
            <person name="Gavrilov S."/>
            <person name="Korzhenkov A."/>
            <person name="La Cono V."/>
            <person name="Arcadi E."/>
            <person name="Nechitaylo T."/>
            <person name="Ferrer M."/>
            <person name="Kublanov I."/>
            <person name="Wolf Y."/>
            <person name="Yakimov M."/>
            <person name="Golyshin P."/>
            <person name="Slesarev A."/>
            <person name="Kozyavkin S."/>
        </authorList>
    </citation>
    <scope>NUCLEOTIDE SEQUENCE [LARGE SCALE GENOMIC DNA]</scope>
    <source>
        <strain evidence="4 5">Mia14</strain>
    </source>
</reference>
<organism evidence="4 5">
    <name type="scientific">Candidatus Mancarchaeum acidiphilum</name>
    <dbReference type="NCBI Taxonomy" id="1920749"/>
    <lineage>
        <taxon>Archaea</taxon>
        <taxon>Candidatus Micrarchaeota</taxon>
        <taxon>Candidatus Mancarchaeum</taxon>
    </lineage>
</organism>
<name>A0A218NM36_9ARCH</name>
<keyword evidence="1" id="KW-1133">Transmembrane helix</keyword>
<dbReference type="KEGG" id="marh:Mia14_0199"/>
<evidence type="ECO:0000259" key="2">
    <source>
        <dbReference type="Pfam" id="PF07705"/>
    </source>
</evidence>